<evidence type="ECO:0000256" key="3">
    <source>
        <dbReference type="ARBA" id="ARBA00012756"/>
    </source>
</evidence>
<dbReference type="EMBL" id="CP063169">
    <property type="protein sequence ID" value="QOR69647.1"/>
    <property type="molecule type" value="Genomic_DNA"/>
</dbReference>
<dbReference type="GO" id="GO:0004565">
    <property type="term" value="F:beta-galactosidase activity"/>
    <property type="evidence" value="ECO:0007669"/>
    <property type="project" value="UniProtKB-EC"/>
</dbReference>
<feature type="active site" description="Nucleophile" evidence="7">
    <location>
        <position position="305"/>
    </location>
</feature>
<dbReference type="AlphaFoldDB" id="A0A7M1SR89"/>
<evidence type="ECO:0000313" key="13">
    <source>
        <dbReference type="Proteomes" id="UP000593758"/>
    </source>
</evidence>
<keyword evidence="13" id="KW-1185">Reference proteome</keyword>
<evidence type="ECO:0000259" key="10">
    <source>
        <dbReference type="Pfam" id="PF08532"/>
    </source>
</evidence>
<dbReference type="InterPro" id="IPR013780">
    <property type="entry name" value="Glyco_hydro_b"/>
</dbReference>
<evidence type="ECO:0000259" key="9">
    <source>
        <dbReference type="Pfam" id="PF02449"/>
    </source>
</evidence>
<dbReference type="Gene3D" id="3.40.50.880">
    <property type="match status" value="1"/>
</dbReference>
<protein>
    <recommendedName>
        <fullName evidence="3 6">Beta-galactosidase</fullName>
        <shortName evidence="6">Beta-gal</shortName>
        <ecNumber evidence="3 6">3.2.1.23</ecNumber>
    </recommendedName>
</protein>
<gene>
    <name evidence="12" type="ORF">IM660_13320</name>
</gene>
<dbReference type="GO" id="GO:0009341">
    <property type="term" value="C:beta-galactosidase complex"/>
    <property type="evidence" value="ECO:0007669"/>
    <property type="project" value="InterPro"/>
</dbReference>
<evidence type="ECO:0000256" key="8">
    <source>
        <dbReference type="PIRSR" id="PIRSR001084-2"/>
    </source>
</evidence>
<dbReference type="Pfam" id="PF08532">
    <property type="entry name" value="Glyco_hydro_42M"/>
    <property type="match status" value="1"/>
</dbReference>
<comment type="catalytic activity">
    <reaction evidence="1 6">
        <text>Hydrolysis of terminal non-reducing beta-D-galactose residues in beta-D-galactosides.</text>
        <dbReference type="EC" id="3.2.1.23"/>
    </reaction>
</comment>
<evidence type="ECO:0000313" key="12">
    <source>
        <dbReference type="EMBL" id="QOR69647.1"/>
    </source>
</evidence>
<feature type="binding site" evidence="8">
    <location>
        <position position="113"/>
    </location>
    <ligand>
        <name>substrate</name>
    </ligand>
</feature>
<evidence type="ECO:0000259" key="11">
    <source>
        <dbReference type="Pfam" id="PF08533"/>
    </source>
</evidence>
<dbReference type="Gene3D" id="2.60.40.1180">
    <property type="entry name" value="Golgi alpha-mannosidase II"/>
    <property type="match status" value="1"/>
</dbReference>
<accession>A0A7M1SR89</accession>
<evidence type="ECO:0000256" key="5">
    <source>
        <dbReference type="ARBA" id="ARBA00023295"/>
    </source>
</evidence>
<evidence type="ECO:0000256" key="7">
    <source>
        <dbReference type="PIRSR" id="PIRSR001084-1"/>
    </source>
</evidence>
<dbReference type="PANTHER" id="PTHR36447">
    <property type="entry name" value="BETA-GALACTOSIDASE GANA"/>
    <property type="match status" value="1"/>
</dbReference>
<keyword evidence="4 6" id="KW-0378">Hydrolase</keyword>
<proteinExistence type="inferred from homology"/>
<evidence type="ECO:0000256" key="2">
    <source>
        <dbReference type="ARBA" id="ARBA00005940"/>
    </source>
</evidence>
<sequence length="676" mass="74293">MTDILTGASGFLFGGDYNPEQWPRDVWAQDRELMRRAGVNTATIGVFSWALLEPREGEYDTAWLDEAIDSLDVAEVSFFLATPTASPPPWLTRAHPDALPVRPDGTRVLHGSRDTYAISSPAYRAASRRVARMLAERYGDHPRLRGWHVHNEYGTIDHGPHAAAAFRRWLQARYGTLEALNEAWYTAFWSQHYGDWEDILPPMQTQYLHNPAQVVDFKRFCSDEMLAAYDEQVAEIRAAGSAAPVTTNFMLPTWNHLDQWDWATHQDLVSIDHYLDTTGSDGETHVAYAGDLTRSWAGGPWLLMEQNAVGIRVGDRTFVKDPDRMIRHSLGYIARGSQGSLFFQWRASAAGAESWHGALVPHVGPESRGFEATVALGGMLERISEVAEPPAQGPLVEAEVGIVWDAGGWWSLETPHLPNEALDYSAEVRATHRSLWRAGIASDFVRTGADTSRYRVLAIPSLFAMDDATVTWLRGYVEAGGHLVVGPFSGVADENQRVALGGYPGRIRDLLGVRVEEIRPLDPGETATLSDGSTIEQWTERMALTGAEEIASYASGDLAGLPAIARHAVGSGRATYLSARLRQEARDDFWAHLCASEGIAPEVPDAVGTGLEVVRRRGAHADYLFCLHHGDRALRVSGPGHDLLTDRPTDGGIVLESGEVAVVRTRPGSTWHVTAA</sequence>
<dbReference type="KEGG" id="halt:IM660_13320"/>
<dbReference type="Proteomes" id="UP000593758">
    <property type="component" value="Chromosome"/>
</dbReference>
<dbReference type="Pfam" id="PF02449">
    <property type="entry name" value="Glyco_hydro_42"/>
    <property type="match status" value="1"/>
</dbReference>
<dbReference type="PIRSF" id="PIRSF001084">
    <property type="entry name" value="B-galactosidase"/>
    <property type="match status" value="1"/>
</dbReference>
<evidence type="ECO:0000256" key="4">
    <source>
        <dbReference type="ARBA" id="ARBA00022801"/>
    </source>
</evidence>
<evidence type="ECO:0000256" key="1">
    <source>
        <dbReference type="ARBA" id="ARBA00001412"/>
    </source>
</evidence>
<feature type="domain" description="Beta-galactosidase trimerisation" evidence="10">
    <location>
        <begin position="398"/>
        <end position="599"/>
    </location>
</feature>
<reference evidence="12 13" key="1">
    <citation type="submission" date="2020-10" db="EMBL/GenBank/DDBJ databases">
        <title>Haloactinobacterium sp. RN3S43, a bacterium isolated from saline soil.</title>
        <authorList>
            <person name="Sun J.-Q."/>
        </authorList>
    </citation>
    <scope>NUCLEOTIDE SEQUENCE [LARGE SCALE GENOMIC DNA]</scope>
    <source>
        <strain evidence="12 13">RN3S43</strain>
    </source>
</reference>
<dbReference type="SUPFAM" id="SSF51445">
    <property type="entry name" value="(Trans)glycosidases"/>
    <property type="match status" value="1"/>
</dbReference>
<dbReference type="InterPro" id="IPR017853">
    <property type="entry name" value="GH"/>
</dbReference>
<dbReference type="EC" id="3.2.1.23" evidence="3 6"/>
<evidence type="ECO:0000256" key="6">
    <source>
        <dbReference type="PIRNR" id="PIRNR001084"/>
    </source>
</evidence>
<dbReference type="PANTHER" id="PTHR36447:SF1">
    <property type="entry name" value="BETA-GALACTOSIDASE GANA"/>
    <property type="match status" value="1"/>
</dbReference>
<feature type="active site" description="Proton donor" evidence="7">
    <location>
        <position position="152"/>
    </location>
</feature>
<dbReference type="InterPro" id="IPR013739">
    <property type="entry name" value="Beta_galactosidase_C"/>
</dbReference>
<dbReference type="InterPro" id="IPR013529">
    <property type="entry name" value="Glyco_hydro_42_N"/>
</dbReference>
<dbReference type="GO" id="GO:0006012">
    <property type="term" value="P:galactose metabolic process"/>
    <property type="evidence" value="ECO:0007669"/>
    <property type="project" value="InterPro"/>
</dbReference>
<feature type="binding site" evidence="8">
    <location>
        <position position="151"/>
    </location>
    <ligand>
        <name>substrate</name>
    </ligand>
</feature>
<dbReference type="SUPFAM" id="SSF52317">
    <property type="entry name" value="Class I glutamine amidotransferase-like"/>
    <property type="match status" value="1"/>
</dbReference>
<comment type="similarity">
    <text evidence="2 6">Belongs to the glycosyl hydrolase 42 family.</text>
</comment>
<name>A0A7M1SR89_9MICO</name>
<keyword evidence="5 6" id="KW-0326">Glycosidase</keyword>
<dbReference type="Pfam" id="PF08533">
    <property type="entry name" value="Glyco_hydro_42C"/>
    <property type="match status" value="1"/>
</dbReference>
<dbReference type="InterPro" id="IPR013738">
    <property type="entry name" value="Beta_galactosidase_Trimer"/>
</dbReference>
<dbReference type="RefSeq" id="WP_193496171.1">
    <property type="nucleotide sequence ID" value="NZ_CP063169.1"/>
</dbReference>
<feature type="domain" description="Beta-galactosidase C-terminal" evidence="11">
    <location>
        <begin position="610"/>
        <end position="664"/>
    </location>
</feature>
<organism evidence="12 13">
    <name type="scientific">Ruania alkalisoli</name>
    <dbReference type="NCBI Taxonomy" id="2779775"/>
    <lineage>
        <taxon>Bacteria</taxon>
        <taxon>Bacillati</taxon>
        <taxon>Actinomycetota</taxon>
        <taxon>Actinomycetes</taxon>
        <taxon>Micrococcales</taxon>
        <taxon>Ruaniaceae</taxon>
        <taxon>Ruania</taxon>
    </lineage>
</organism>
<dbReference type="InterPro" id="IPR029062">
    <property type="entry name" value="Class_I_gatase-like"/>
</dbReference>
<dbReference type="Gene3D" id="3.20.20.80">
    <property type="entry name" value="Glycosidases"/>
    <property type="match status" value="1"/>
</dbReference>
<dbReference type="InterPro" id="IPR003476">
    <property type="entry name" value="Glyco_hydro_42"/>
</dbReference>
<dbReference type="CDD" id="cd03143">
    <property type="entry name" value="A4_beta-galactosidase_middle_domain"/>
    <property type="match status" value="1"/>
</dbReference>
<feature type="domain" description="Glycoside hydrolase family 42 N-terminal" evidence="9">
    <location>
        <begin position="16"/>
        <end position="382"/>
    </location>
</feature>